<dbReference type="PANTHER" id="PTHR33566">
    <property type="entry name" value="EN/SPM-LIKE TRANSPOSON-RELATED"/>
    <property type="match status" value="1"/>
</dbReference>
<dbReference type="InParanoid" id="A0A7J7CEW6"/>
<evidence type="ECO:0000313" key="3">
    <source>
        <dbReference type="Proteomes" id="UP000593562"/>
    </source>
</evidence>
<accession>A0A7J7CEW6</accession>
<sequence length="371" mass="41296">MKSEGRESGDFKRETRPSKSKLSNSAMFQANNHQLPTDAKPLSVEESSPSMEIDKNDRSIVLRDEMHNGGFSQAQSIIYGSKKLQDDLRMMGMKIQQHEDNIKFLKTQRNKLDESILGMQVILGKYHASSTSKIENEDHSTHQSEDDTNQQIILYEKSAAGILCQLKTRHGTQAYHLLMTRDVLGIVATLGKVDDDNLSRLFSEYLGLDTMLAIVCKTFEGVKALEVYEKEGNINKGSGLHGLGASIGRALEGRFRVICLENLRPYCGEFVADDPQRRLDLLKPKLPNGECPPGFLGFAVNMIKVDGANLFCVTTSGHGLRETLFYNLFSCLQVYKTREDMLCALPFINDGAVSLDGGMVRNTGDFSLGDR</sequence>
<dbReference type="Proteomes" id="UP000593562">
    <property type="component" value="Unassembled WGS sequence"/>
</dbReference>
<keyword evidence="3" id="KW-1185">Reference proteome</keyword>
<comment type="caution">
    <text evidence="2">The sequence shown here is derived from an EMBL/GenBank/DDBJ whole genome shotgun (WGS) entry which is preliminary data.</text>
</comment>
<reference evidence="2 3" key="1">
    <citation type="journal article" date="2020" name="Nat. Commun.">
        <title>Genome of Tripterygium wilfordii and identification of cytochrome P450 involved in triptolide biosynthesis.</title>
        <authorList>
            <person name="Tu L."/>
            <person name="Su P."/>
            <person name="Zhang Z."/>
            <person name="Gao L."/>
            <person name="Wang J."/>
            <person name="Hu T."/>
            <person name="Zhou J."/>
            <person name="Zhang Y."/>
            <person name="Zhao Y."/>
            <person name="Liu Y."/>
            <person name="Song Y."/>
            <person name="Tong Y."/>
            <person name="Lu Y."/>
            <person name="Yang J."/>
            <person name="Xu C."/>
            <person name="Jia M."/>
            <person name="Peters R.J."/>
            <person name="Huang L."/>
            <person name="Gao W."/>
        </authorList>
    </citation>
    <scope>NUCLEOTIDE SEQUENCE [LARGE SCALE GENOMIC DNA]</scope>
    <source>
        <strain evidence="3">cv. XIE 37</strain>
        <tissue evidence="2">Leaf</tissue>
    </source>
</reference>
<dbReference type="PANTHER" id="PTHR33566:SF6">
    <property type="entry name" value="PROTEIN DEFECTIVE IN MERISTEM SILENCING 3"/>
    <property type="match status" value="1"/>
</dbReference>
<organism evidence="2 3">
    <name type="scientific">Tripterygium wilfordii</name>
    <name type="common">Thunder God vine</name>
    <dbReference type="NCBI Taxonomy" id="458696"/>
    <lineage>
        <taxon>Eukaryota</taxon>
        <taxon>Viridiplantae</taxon>
        <taxon>Streptophyta</taxon>
        <taxon>Embryophyta</taxon>
        <taxon>Tracheophyta</taxon>
        <taxon>Spermatophyta</taxon>
        <taxon>Magnoliopsida</taxon>
        <taxon>eudicotyledons</taxon>
        <taxon>Gunneridae</taxon>
        <taxon>Pentapetalae</taxon>
        <taxon>rosids</taxon>
        <taxon>fabids</taxon>
        <taxon>Celastrales</taxon>
        <taxon>Celastraceae</taxon>
        <taxon>Tripterygium</taxon>
    </lineage>
</organism>
<name>A0A7J7CEW6_TRIWF</name>
<gene>
    <name evidence="2" type="ORF">HS088_TW18G01122</name>
</gene>
<feature type="compositionally biased region" description="Basic and acidic residues" evidence="1">
    <location>
        <begin position="1"/>
        <end position="17"/>
    </location>
</feature>
<dbReference type="FunCoup" id="A0A7J7CEW6">
    <property type="interactions" value="2057"/>
</dbReference>
<feature type="region of interest" description="Disordered" evidence="1">
    <location>
        <begin position="1"/>
        <end position="53"/>
    </location>
</feature>
<evidence type="ECO:0008006" key="4">
    <source>
        <dbReference type="Google" id="ProtNLM"/>
    </source>
</evidence>
<dbReference type="EMBL" id="JAAARO010000018">
    <property type="protein sequence ID" value="KAF5732427.1"/>
    <property type="molecule type" value="Genomic_DNA"/>
</dbReference>
<dbReference type="AlphaFoldDB" id="A0A7J7CEW6"/>
<proteinExistence type="predicted"/>
<evidence type="ECO:0000256" key="1">
    <source>
        <dbReference type="SAM" id="MobiDB-lite"/>
    </source>
</evidence>
<evidence type="ECO:0000313" key="2">
    <source>
        <dbReference type="EMBL" id="KAF5732427.1"/>
    </source>
</evidence>
<feature type="compositionally biased region" description="Polar residues" evidence="1">
    <location>
        <begin position="20"/>
        <end position="35"/>
    </location>
</feature>
<protein>
    <recommendedName>
        <fullName evidence="4">Protein DEFECTIVE IN MERISTEM SILENCING 3</fullName>
    </recommendedName>
</protein>